<sequence length="740" mass="84316">MPPKALQDNLDVDYVIKYKIPSDDKEKASRQFQVLIRTLAEIHLETEVRAADDSSLFVFVKASDDQAFADVVYRSRIRDWLHGVCQIQPVKETVETLTQAPLSEAERLRIIYDLMTCQDADGGANITPKHGDWKNVEAIFSLHNHTRNKDWLAEFSKKTFLTPEDLDHIRNAVGEKIAYYYAFLQSYFQFLMFPAAFGASVWVLLGNFSPVYMIGIGMWSVVFVEYWKRQEQELAVRWSVKNVGSIEFSRREFRPEKIHKDPLTGEEMGHFPIQKRLQRQLLQIPLAIISAIALGVVICTCFAIEIFISEVYSGPLKSVLVFAPTIILTVCVPTVSNFLTGYAEQLTFYENYETKGAHDKAMISKVFVINFITSYLAIFLTSFVYVPFASILVPYLDIFSLTVQPFAENEKQLQSPPPSQFNINPQRLPNQMFYFAVTAQIISFATETVVPILTRKGGHKIEAMRSGAAKRSGGSHPSISANDQPDEKEFLARVREEASLPEYDVTSDLREMCIQFGYLALFSVVWPLTPVSYFINNWVELRGDMFKLTIESRRPIPERADSIGPWLNSLEFLAWLGSITSAALVYMFRDGGFGPDGRPSKIKFGLLMLSVFLSEHTFLIFRQVVRHAISKLDSGNMRKERSERFMVRRKFLEDAGLGDAVKPLTSPTDSPLKTINSGVSAHANTTITRQSLEEDARKHSLHDSTDSSRFWNKQRGWQESEQVGLRLIDMMENQNDKKRK</sequence>
<comment type="caution">
    <text evidence="1">The sequence shown here is derived from an EMBL/GenBank/DDBJ whole genome shotgun (WGS) entry which is preliminary data.</text>
</comment>
<keyword evidence="2" id="KW-1185">Reference proteome</keyword>
<organism evidence="1 2">
    <name type="scientific">Neophaeococcomyces mojaviensis</name>
    <dbReference type="NCBI Taxonomy" id="3383035"/>
    <lineage>
        <taxon>Eukaryota</taxon>
        <taxon>Fungi</taxon>
        <taxon>Dikarya</taxon>
        <taxon>Ascomycota</taxon>
        <taxon>Pezizomycotina</taxon>
        <taxon>Eurotiomycetes</taxon>
        <taxon>Chaetothyriomycetidae</taxon>
        <taxon>Chaetothyriales</taxon>
        <taxon>Chaetothyriales incertae sedis</taxon>
        <taxon>Neophaeococcomyces</taxon>
    </lineage>
</organism>
<proteinExistence type="predicted"/>
<reference evidence="1" key="1">
    <citation type="submission" date="2022-10" db="EMBL/GenBank/DDBJ databases">
        <title>Culturing micro-colonial fungi from biological soil crusts in the Mojave desert and describing Neophaeococcomyces mojavensis, and introducing the new genera and species Taxawa tesnikishii.</title>
        <authorList>
            <person name="Kurbessoian T."/>
            <person name="Stajich J.E."/>
        </authorList>
    </citation>
    <scope>NUCLEOTIDE SEQUENCE</scope>
    <source>
        <strain evidence="1">JES_112</strain>
    </source>
</reference>
<protein>
    <submittedName>
        <fullName evidence="1">Uncharacterized protein</fullName>
    </submittedName>
</protein>
<evidence type="ECO:0000313" key="1">
    <source>
        <dbReference type="EMBL" id="KAJ9651707.1"/>
    </source>
</evidence>
<evidence type="ECO:0000313" key="2">
    <source>
        <dbReference type="Proteomes" id="UP001172386"/>
    </source>
</evidence>
<accession>A0ACC2ZVU0</accession>
<gene>
    <name evidence="1" type="ORF">H2198_009019</name>
</gene>
<dbReference type="Proteomes" id="UP001172386">
    <property type="component" value="Unassembled WGS sequence"/>
</dbReference>
<name>A0ACC2ZVU0_9EURO</name>
<dbReference type="EMBL" id="JAPDRQ010000239">
    <property type="protein sequence ID" value="KAJ9651707.1"/>
    <property type="molecule type" value="Genomic_DNA"/>
</dbReference>